<comment type="caution">
    <text evidence="1">The sequence shown here is derived from an EMBL/GenBank/DDBJ whole genome shotgun (WGS) entry which is preliminary data.</text>
</comment>
<gene>
    <name evidence="1" type="ORF">HJG60_010397</name>
</gene>
<evidence type="ECO:0000313" key="1">
    <source>
        <dbReference type="EMBL" id="KAF6120071.1"/>
    </source>
</evidence>
<organism evidence="1 2">
    <name type="scientific">Phyllostomus discolor</name>
    <name type="common">pale spear-nosed bat</name>
    <dbReference type="NCBI Taxonomy" id="89673"/>
    <lineage>
        <taxon>Eukaryota</taxon>
        <taxon>Metazoa</taxon>
        <taxon>Chordata</taxon>
        <taxon>Craniata</taxon>
        <taxon>Vertebrata</taxon>
        <taxon>Euteleostomi</taxon>
        <taxon>Mammalia</taxon>
        <taxon>Eutheria</taxon>
        <taxon>Laurasiatheria</taxon>
        <taxon>Chiroptera</taxon>
        <taxon>Yangochiroptera</taxon>
        <taxon>Phyllostomidae</taxon>
        <taxon>Phyllostominae</taxon>
        <taxon>Phyllostomus</taxon>
    </lineage>
</organism>
<dbReference type="EMBL" id="JABVXQ010000003">
    <property type="protein sequence ID" value="KAF6120071.1"/>
    <property type="molecule type" value="Genomic_DNA"/>
</dbReference>
<dbReference type="AlphaFoldDB" id="A0A834EK00"/>
<dbReference type="Proteomes" id="UP000664940">
    <property type="component" value="Unassembled WGS sequence"/>
</dbReference>
<reference evidence="1 2" key="1">
    <citation type="journal article" date="2020" name="Nature">
        <title>Six reference-quality genomes reveal evolution of bat adaptations.</title>
        <authorList>
            <person name="Jebb D."/>
            <person name="Huang Z."/>
            <person name="Pippel M."/>
            <person name="Hughes G.M."/>
            <person name="Lavrichenko K."/>
            <person name="Devanna P."/>
            <person name="Winkler S."/>
            <person name="Jermiin L.S."/>
            <person name="Skirmuntt E.C."/>
            <person name="Katzourakis A."/>
            <person name="Burkitt-Gray L."/>
            <person name="Ray D.A."/>
            <person name="Sullivan K.A.M."/>
            <person name="Roscito J.G."/>
            <person name="Kirilenko B.M."/>
            <person name="Davalos L.M."/>
            <person name="Corthals A.P."/>
            <person name="Power M.L."/>
            <person name="Jones G."/>
            <person name="Ransome R.D."/>
            <person name="Dechmann D.K.N."/>
            <person name="Locatelli A.G."/>
            <person name="Puechmaille S.J."/>
            <person name="Fedrigo O."/>
            <person name="Jarvis E.D."/>
            <person name="Hiller M."/>
            <person name="Vernes S.C."/>
            <person name="Myers E.W."/>
            <person name="Teeling E.C."/>
        </authorList>
    </citation>
    <scope>NUCLEOTIDE SEQUENCE [LARGE SCALE GENOMIC DNA]</scope>
    <source>
        <strain evidence="1">Bat1K_MPI-CBG_1</strain>
    </source>
</reference>
<accession>A0A834EK00</accession>
<proteinExistence type="predicted"/>
<evidence type="ECO:0000313" key="2">
    <source>
        <dbReference type="Proteomes" id="UP000664940"/>
    </source>
</evidence>
<sequence>MLPVRTLSVNQYIIQVKLSWGQGSYWKHFLRFKRGCRWGTLFQTDASRQPPFACIGNDLPSPNKCLYFDFCLKPVSERNVFPFLILHLALDLRLCEKSRSCLRCRSSVEYVLVMLVEIKMVIIRRGINMAISAPFPPD</sequence>
<name>A0A834EK00_9CHIR</name>
<protein>
    <submittedName>
        <fullName evidence="1">Uncharacterized protein</fullName>
    </submittedName>
</protein>